<proteinExistence type="inferred from homology"/>
<reference evidence="10 11" key="1">
    <citation type="submission" date="2019-09" db="EMBL/GenBank/DDBJ databases">
        <title>NBRP : Genome information of microbial organism related human and environment.</title>
        <authorList>
            <person name="Hattori M."/>
            <person name="Oshima K."/>
            <person name="Inaba H."/>
            <person name="Suda W."/>
            <person name="Sakamoto M."/>
            <person name="Iino T."/>
            <person name="Kitahara M."/>
            <person name="Oshida Y."/>
            <person name="Iida T."/>
            <person name="Kudo T."/>
            <person name="Itoh T."/>
            <person name="Ohkuma M."/>
        </authorList>
    </citation>
    <scope>NUCLEOTIDE SEQUENCE [LARGE SCALE GENOMIC DNA]</scope>
    <source>
        <strain evidence="10 11">Q-1</strain>
    </source>
</reference>
<dbReference type="RefSeq" id="WP_042082853.1">
    <property type="nucleotide sequence ID" value="NZ_BKCN01000014.1"/>
</dbReference>
<dbReference type="InterPro" id="IPR028366">
    <property type="entry name" value="PhoU"/>
</dbReference>
<dbReference type="Pfam" id="PF01895">
    <property type="entry name" value="PhoU"/>
    <property type="match status" value="2"/>
</dbReference>
<evidence type="ECO:0000259" key="9">
    <source>
        <dbReference type="Pfam" id="PF01895"/>
    </source>
</evidence>
<evidence type="ECO:0000313" key="11">
    <source>
        <dbReference type="Proteomes" id="UP000324996"/>
    </source>
</evidence>
<keyword evidence="11" id="KW-1185">Reference proteome</keyword>
<evidence type="ECO:0000256" key="1">
    <source>
        <dbReference type="ARBA" id="ARBA00004496"/>
    </source>
</evidence>
<dbReference type="SUPFAM" id="SSF109755">
    <property type="entry name" value="PhoU-like"/>
    <property type="match status" value="1"/>
</dbReference>
<evidence type="ECO:0000256" key="4">
    <source>
        <dbReference type="ARBA" id="ARBA00022448"/>
    </source>
</evidence>
<dbReference type="NCBIfam" id="TIGR02135">
    <property type="entry name" value="phoU_full"/>
    <property type="match status" value="1"/>
</dbReference>
<dbReference type="FunFam" id="1.20.58.220:FF:000004">
    <property type="entry name" value="Phosphate-specific transport system accessory protein PhoU"/>
    <property type="match status" value="1"/>
</dbReference>
<organism evidence="10 11">
    <name type="scientific">Iodidimonas nitroreducens</name>
    <dbReference type="NCBI Taxonomy" id="1236968"/>
    <lineage>
        <taxon>Bacteria</taxon>
        <taxon>Pseudomonadati</taxon>
        <taxon>Pseudomonadota</taxon>
        <taxon>Alphaproteobacteria</taxon>
        <taxon>Iodidimonadales</taxon>
        <taxon>Iodidimonadaceae</taxon>
        <taxon>Iodidimonas</taxon>
    </lineage>
</organism>
<dbReference type="InterPro" id="IPR038078">
    <property type="entry name" value="PhoU-like_sf"/>
</dbReference>
<keyword evidence="6 8" id="KW-0592">Phosphate transport</keyword>
<comment type="function">
    <text evidence="7 8">Plays a role in the regulation of phosphate uptake.</text>
</comment>
<keyword evidence="5 8" id="KW-0963">Cytoplasm</keyword>
<gene>
    <name evidence="10" type="ORF">JCM17846_25520</name>
</gene>
<dbReference type="GO" id="GO:0006817">
    <property type="term" value="P:phosphate ion transport"/>
    <property type="evidence" value="ECO:0007669"/>
    <property type="project" value="UniProtKB-KW"/>
</dbReference>
<evidence type="ECO:0000256" key="6">
    <source>
        <dbReference type="ARBA" id="ARBA00022592"/>
    </source>
</evidence>
<feature type="domain" description="PhoU" evidence="9">
    <location>
        <begin position="124"/>
        <end position="208"/>
    </location>
</feature>
<comment type="subcellular location">
    <subcellularLocation>
        <location evidence="1 8">Cytoplasm</location>
    </subcellularLocation>
</comment>
<dbReference type="GO" id="GO:0005737">
    <property type="term" value="C:cytoplasm"/>
    <property type="evidence" value="ECO:0007669"/>
    <property type="project" value="UniProtKB-SubCell"/>
</dbReference>
<dbReference type="AlphaFoldDB" id="A0A5A7NBK1"/>
<evidence type="ECO:0000256" key="5">
    <source>
        <dbReference type="ARBA" id="ARBA00022490"/>
    </source>
</evidence>
<feature type="domain" description="PhoU" evidence="9">
    <location>
        <begin position="21"/>
        <end position="109"/>
    </location>
</feature>
<dbReference type="Gene3D" id="1.20.58.220">
    <property type="entry name" value="Phosphate transport system protein phou homolog 2, domain 2"/>
    <property type="match status" value="2"/>
</dbReference>
<name>A0A5A7NBK1_9PROT</name>
<dbReference type="PANTHER" id="PTHR42930:SF3">
    <property type="entry name" value="PHOSPHATE-SPECIFIC TRANSPORT SYSTEM ACCESSORY PROTEIN PHOU"/>
    <property type="match status" value="1"/>
</dbReference>
<keyword evidence="4 8" id="KW-0813">Transport</keyword>
<evidence type="ECO:0000313" key="10">
    <source>
        <dbReference type="EMBL" id="GER04870.1"/>
    </source>
</evidence>
<comment type="caution">
    <text evidence="10">The sequence shown here is derived from an EMBL/GenBank/DDBJ whole genome shotgun (WGS) entry which is preliminary data.</text>
</comment>
<dbReference type="Proteomes" id="UP000324996">
    <property type="component" value="Unassembled WGS sequence"/>
</dbReference>
<dbReference type="GO" id="GO:0045936">
    <property type="term" value="P:negative regulation of phosphate metabolic process"/>
    <property type="evidence" value="ECO:0007669"/>
    <property type="project" value="InterPro"/>
</dbReference>
<evidence type="ECO:0000256" key="3">
    <source>
        <dbReference type="ARBA" id="ARBA00011738"/>
    </source>
</evidence>
<accession>A0A5A7NBK1</accession>
<evidence type="ECO:0000256" key="7">
    <source>
        <dbReference type="ARBA" id="ARBA00056181"/>
    </source>
</evidence>
<dbReference type="GO" id="GO:0030643">
    <property type="term" value="P:intracellular phosphate ion homeostasis"/>
    <property type="evidence" value="ECO:0007669"/>
    <property type="project" value="InterPro"/>
</dbReference>
<dbReference type="EMBL" id="BKCN01000014">
    <property type="protein sequence ID" value="GER04870.1"/>
    <property type="molecule type" value="Genomic_DNA"/>
</dbReference>
<dbReference type="PIRSF" id="PIRSF003107">
    <property type="entry name" value="PhoU"/>
    <property type="match status" value="1"/>
</dbReference>
<protein>
    <recommendedName>
        <fullName evidence="8">Phosphate-specific transport system accessory protein PhoU</fullName>
    </recommendedName>
</protein>
<dbReference type="InterPro" id="IPR026022">
    <property type="entry name" value="PhoU_dom"/>
</dbReference>
<comment type="subunit">
    <text evidence="3 8">Homodimer.</text>
</comment>
<evidence type="ECO:0000256" key="8">
    <source>
        <dbReference type="PIRNR" id="PIRNR003107"/>
    </source>
</evidence>
<dbReference type="PANTHER" id="PTHR42930">
    <property type="entry name" value="PHOSPHATE-SPECIFIC TRANSPORT SYSTEM ACCESSORY PROTEIN PHOU"/>
    <property type="match status" value="1"/>
</dbReference>
<comment type="similarity">
    <text evidence="2 8">Belongs to the PhoU family.</text>
</comment>
<sequence>MRDIHTNKSYDEELDQLRATLSEMAGLAEAQLHNAVTALVARDMILAQKSIADDERIDRLEHLAEERAIEIIARRAPLADDLRELVAAIRLSGALERIGDYAKNIAKRTTVLVNVLPMRQISIIPEMAKQAQRMISDVMDAYIQRDSALAIDVWARDERIDLLYDSLFRELLTYMMEKPELITACTHLIFIAKNIERVGDQATNIAEVAYYMIEGRSMKDNRVKRDETAFADPSDNTESDNGS</sequence>
<evidence type="ECO:0000256" key="2">
    <source>
        <dbReference type="ARBA" id="ARBA00008107"/>
    </source>
</evidence>